<sequence>MQLVQLTTQDDVAAHVAQQIAETITKKETASFILASGGTPTKAFDMVPSMLSQPASKAKVIKLDEWVGLSKSNENSCEQYLAEHVVKPWGITPENYIAFDGGVAPETEVERIQNAMAAVQSPDLCIIGLGMNGHIGFIEPNDGLPVNVSKVDLHAASQSHPMVSGKHDVKFGISLGLQEIMSAKKVILMVTGEHKKEIFDKLLKSKITTSLPASLVKIHPNAEIVFSADVL</sequence>
<evidence type="ECO:0000313" key="4">
    <source>
        <dbReference type="Proteomes" id="UP000069162"/>
    </source>
</evidence>
<dbReference type="PANTHER" id="PTHR11280:SF5">
    <property type="entry name" value="GLUCOSAMINE-6-PHOSPHATE ISOMERASE"/>
    <property type="match status" value="1"/>
</dbReference>
<dbReference type="GO" id="GO:0006043">
    <property type="term" value="P:glucosamine catabolic process"/>
    <property type="evidence" value="ECO:0007669"/>
    <property type="project" value="TreeGrafter"/>
</dbReference>
<dbReference type="GO" id="GO:0004342">
    <property type="term" value="F:glucosamine-6-phosphate deaminase activity"/>
    <property type="evidence" value="ECO:0007669"/>
    <property type="project" value="InterPro"/>
</dbReference>
<dbReference type="AlphaFoldDB" id="A0A806X1K6"/>
<reference evidence="4" key="1">
    <citation type="submission" date="2015-10" db="EMBL/GenBank/DDBJ databases">
        <title>Complete Genome Sequencing of Klebsiella sp. strain G5.</title>
        <authorList>
            <person name="Chan K.-G."/>
            <person name="Chen J.-W."/>
        </authorList>
    </citation>
    <scope>NUCLEOTIDE SEQUENCE [LARGE SCALE GENOMIC DNA]</scope>
    <source>
        <strain evidence="4">G5</strain>
    </source>
</reference>
<evidence type="ECO:0000256" key="1">
    <source>
        <dbReference type="ARBA" id="ARBA00022801"/>
    </source>
</evidence>
<dbReference type="InterPro" id="IPR006148">
    <property type="entry name" value="Glc/Gal-6P_isomerase"/>
</dbReference>
<dbReference type="InterPro" id="IPR004547">
    <property type="entry name" value="Glucosamine6P_isomerase"/>
</dbReference>
<dbReference type="GO" id="GO:0005975">
    <property type="term" value="P:carbohydrate metabolic process"/>
    <property type="evidence" value="ECO:0007669"/>
    <property type="project" value="InterPro"/>
</dbReference>
<dbReference type="OrthoDB" id="9810967at2"/>
<evidence type="ECO:0000259" key="2">
    <source>
        <dbReference type="Pfam" id="PF01182"/>
    </source>
</evidence>
<dbReference type="PANTHER" id="PTHR11280">
    <property type="entry name" value="GLUCOSAMINE-6-PHOSPHATE ISOMERASE"/>
    <property type="match status" value="1"/>
</dbReference>
<dbReference type="InterPro" id="IPR037171">
    <property type="entry name" value="NagB/RpiA_transferase-like"/>
</dbReference>
<keyword evidence="1" id="KW-0378">Hydrolase</keyword>
<dbReference type="RefSeq" id="WP_062740024.1">
    <property type="nucleotide sequence ID" value="NZ_CP012871.1"/>
</dbReference>
<dbReference type="EMBL" id="CP012871">
    <property type="protein sequence ID" value="ALR75024.1"/>
    <property type="molecule type" value="Genomic_DNA"/>
</dbReference>
<dbReference type="Gene3D" id="3.40.50.1360">
    <property type="match status" value="1"/>
</dbReference>
<dbReference type="SUPFAM" id="SSF100950">
    <property type="entry name" value="NagB/RpiA/CoA transferase-like"/>
    <property type="match status" value="1"/>
</dbReference>
<dbReference type="GO" id="GO:0019262">
    <property type="term" value="P:N-acetylneuraminate catabolic process"/>
    <property type="evidence" value="ECO:0007669"/>
    <property type="project" value="TreeGrafter"/>
</dbReference>
<evidence type="ECO:0000313" key="3">
    <source>
        <dbReference type="EMBL" id="ALR75024.1"/>
    </source>
</evidence>
<dbReference type="GO" id="GO:0005829">
    <property type="term" value="C:cytosol"/>
    <property type="evidence" value="ECO:0007669"/>
    <property type="project" value="TreeGrafter"/>
</dbReference>
<dbReference type="GO" id="GO:0042802">
    <property type="term" value="F:identical protein binding"/>
    <property type="evidence" value="ECO:0007669"/>
    <property type="project" value="TreeGrafter"/>
</dbReference>
<organism evidence="3 4">
    <name type="scientific">[Enterobacter] lignolyticus</name>
    <dbReference type="NCBI Taxonomy" id="1334193"/>
    <lineage>
        <taxon>Bacteria</taxon>
        <taxon>Pseudomonadati</taxon>
        <taxon>Pseudomonadota</taxon>
        <taxon>Gammaproteobacteria</taxon>
        <taxon>Enterobacterales</taxon>
        <taxon>Enterobacteriaceae</taxon>
        <taxon>Pluralibacter</taxon>
    </lineage>
</organism>
<feature type="domain" description="Glucosamine/galactosamine-6-phosphate isomerase" evidence="2">
    <location>
        <begin position="10"/>
        <end position="217"/>
    </location>
</feature>
<name>A0A806X1K6_9ENTR</name>
<gene>
    <name evidence="3" type="ORF">AO703_01430</name>
</gene>
<protein>
    <recommendedName>
        <fullName evidence="2">Glucosamine/galactosamine-6-phosphate isomerase domain-containing protein</fullName>
    </recommendedName>
</protein>
<dbReference type="Proteomes" id="UP000069162">
    <property type="component" value="Chromosome"/>
</dbReference>
<proteinExistence type="predicted"/>
<dbReference type="KEGG" id="kle:AO703_01430"/>
<dbReference type="Pfam" id="PF01182">
    <property type="entry name" value="Glucosamine_iso"/>
    <property type="match status" value="1"/>
</dbReference>
<dbReference type="GO" id="GO:0006046">
    <property type="term" value="P:N-acetylglucosamine catabolic process"/>
    <property type="evidence" value="ECO:0007669"/>
    <property type="project" value="TreeGrafter"/>
</dbReference>
<accession>A0A806X1K6</accession>